<dbReference type="AlphaFoldDB" id="A0A6A6MPV2"/>
<dbReference type="PANTHER" id="PTHR46991">
    <property type="entry name" value="23.5 KDA HEAT SHOCK PROTEIN, MITOCHONDRIAL"/>
    <property type="match status" value="1"/>
</dbReference>
<accession>A0A6A6MPV2</accession>
<dbReference type="Gene3D" id="2.60.40.790">
    <property type="match status" value="1"/>
</dbReference>
<evidence type="ECO:0000256" key="1">
    <source>
        <dbReference type="ARBA" id="ARBA00022946"/>
    </source>
</evidence>
<reference evidence="6 7" key="1">
    <citation type="journal article" date="2020" name="Mol. Plant">
        <title>The Chromosome-Based Rubber Tree Genome Provides New Insights into Spurge Genome Evolution and Rubber Biosynthesis.</title>
        <authorList>
            <person name="Liu J."/>
            <person name="Shi C."/>
            <person name="Shi C.C."/>
            <person name="Li W."/>
            <person name="Zhang Q.J."/>
            <person name="Zhang Y."/>
            <person name="Li K."/>
            <person name="Lu H.F."/>
            <person name="Shi C."/>
            <person name="Zhu S.T."/>
            <person name="Xiao Z.Y."/>
            <person name="Nan H."/>
            <person name="Yue Y."/>
            <person name="Zhu X.G."/>
            <person name="Wu Y."/>
            <person name="Hong X.N."/>
            <person name="Fan G.Y."/>
            <person name="Tong Y."/>
            <person name="Zhang D."/>
            <person name="Mao C.L."/>
            <person name="Liu Y.L."/>
            <person name="Hao S.J."/>
            <person name="Liu W.Q."/>
            <person name="Lv M.Q."/>
            <person name="Zhang H.B."/>
            <person name="Liu Y."/>
            <person name="Hu-Tang G.R."/>
            <person name="Wang J.P."/>
            <person name="Wang J.H."/>
            <person name="Sun Y.H."/>
            <person name="Ni S.B."/>
            <person name="Chen W.B."/>
            <person name="Zhang X.C."/>
            <person name="Jiao Y.N."/>
            <person name="Eichler E.E."/>
            <person name="Li G.H."/>
            <person name="Liu X."/>
            <person name="Gao L.Z."/>
        </authorList>
    </citation>
    <scope>NUCLEOTIDE SEQUENCE [LARGE SCALE GENOMIC DNA]</scope>
    <source>
        <strain evidence="7">cv. GT1</strain>
        <tissue evidence="6">Leaf</tissue>
    </source>
</reference>
<comment type="similarity">
    <text evidence="3 4">Belongs to the small heat shock protein (HSP20) family.</text>
</comment>
<comment type="caution">
    <text evidence="6">The sequence shown here is derived from an EMBL/GenBank/DDBJ whole genome shotgun (WGS) entry which is preliminary data.</text>
</comment>
<dbReference type="Pfam" id="PF00011">
    <property type="entry name" value="HSP20"/>
    <property type="match status" value="1"/>
</dbReference>
<dbReference type="InterPro" id="IPR008978">
    <property type="entry name" value="HSP20-like_chaperone"/>
</dbReference>
<sequence length="174" mass="19947">MASSLALKRLVSSNLVPTYLRFIRPSASASRLFNTDAVRRFDDDEDERGIEVDRRSGRNLSRRRDDFFSGAGPRRGWDVRETDDALNFRIDMPGLDKEDVKVSLEQNTLVIKGEGANESDEEDSGRRYTSRIDLPEKIYRTDQIKAEMKNGVLKVVVPKVKEEERADVFHVKVE</sequence>
<evidence type="ECO:0000259" key="5">
    <source>
        <dbReference type="PROSITE" id="PS01031"/>
    </source>
</evidence>
<evidence type="ECO:0000256" key="4">
    <source>
        <dbReference type="RuleBase" id="RU003616"/>
    </source>
</evidence>
<keyword evidence="1" id="KW-0809">Transit peptide</keyword>
<dbReference type="InterPro" id="IPR044656">
    <property type="entry name" value="HSP14.7/HSP23.5/HSP23.6-like"/>
</dbReference>
<evidence type="ECO:0000256" key="3">
    <source>
        <dbReference type="PROSITE-ProRule" id="PRU00285"/>
    </source>
</evidence>
<keyword evidence="2" id="KW-0346">Stress response</keyword>
<dbReference type="PROSITE" id="PS01031">
    <property type="entry name" value="SHSP"/>
    <property type="match status" value="1"/>
</dbReference>
<evidence type="ECO:0000313" key="7">
    <source>
        <dbReference type="Proteomes" id="UP000467840"/>
    </source>
</evidence>
<dbReference type="CDD" id="cd06464">
    <property type="entry name" value="ACD_sHsps-like"/>
    <property type="match status" value="1"/>
</dbReference>
<name>A0A6A6MPV2_HEVBR</name>
<keyword evidence="7" id="KW-1185">Reference proteome</keyword>
<dbReference type="PANTHER" id="PTHR46991:SF11">
    <property type="entry name" value="SMALL HEAT SHOCK PROTEIN HSPF"/>
    <property type="match status" value="1"/>
</dbReference>
<evidence type="ECO:0000313" key="6">
    <source>
        <dbReference type="EMBL" id="KAF2315801.1"/>
    </source>
</evidence>
<organism evidence="6 7">
    <name type="scientific">Hevea brasiliensis</name>
    <name type="common">Para rubber tree</name>
    <name type="synonym">Siphonia brasiliensis</name>
    <dbReference type="NCBI Taxonomy" id="3981"/>
    <lineage>
        <taxon>Eukaryota</taxon>
        <taxon>Viridiplantae</taxon>
        <taxon>Streptophyta</taxon>
        <taxon>Embryophyta</taxon>
        <taxon>Tracheophyta</taxon>
        <taxon>Spermatophyta</taxon>
        <taxon>Magnoliopsida</taxon>
        <taxon>eudicotyledons</taxon>
        <taxon>Gunneridae</taxon>
        <taxon>Pentapetalae</taxon>
        <taxon>rosids</taxon>
        <taxon>fabids</taxon>
        <taxon>Malpighiales</taxon>
        <taxon>Euphorbiaceae</taxon>
        <taxon>Crotonoideae</taxon>
        <taxon>Micrandreae</taxon>
        <taxon>Hevea</taxon>
    </lineage>
</organism>
<feature type="domain" description="SHSP" evidence="5">
    <location>
        <begin position="66"/>
        <end position="174"/>
    </location>
</feature>
<dbReference type="EMBL" id="JAAGAX010000005">
    <property type="protein sequence ID" value="KAF2315801.1"/>
    <property type="molecule type" value="Genomic_DNA"/>
</dbReference>
<evidence type="ECO:0000256" key="2">
    <source>
        <dbReference type="ARBA" id="ARBA00023016"/>
    </source>
</evidence>
<protein>
    <recommendedName>
        <fullName evidence="5">SHSP domain-containing protein</fullName>
    </recommendedName>
</protein>
<gene>
    <name evidence="6" type="ORF">GH714_040340</name>
</gene>
<dbReference type="SUPFAM" id="SSF49764">
    <property type="entry name" value="HSP20-like chaperones"/>
    <property type="match status" value="1"/>
</dbReference>
<proteinExistence type="inferred from homology"/>
<dbReference type="Proteomes" id="UP000467840">
    <property type="component" value="Chromosome 15"/>
</dbReference>
<dbReference type="InterPro" id="IPR002068">
    <property type="entry name" value="A-crystallin/Hsp20_dom"/>
</dbReference>